<proteinExistence type="inferred from homology"/>
<gene>
    <name evidence="8" type="ORF">E0L32_005474</name>
</gene>
<dbReference type="InterPro" id="IPR018464">
    <property type="entry name" value="CENP-O"/>
</dbReference>
<keyword evidence="4" id="KW-0158">Chromosome</keyword>
<dbReference type="GeneID" id="41972921"/>
<keyword evidence="6" id="KW-0137">Centromere</keyword>
<name>A0A507BD58_9PEZI</name>
<dbReference type="EMBL" id="SKBQ01000028">
    <property type="protein sequence ID" value="TPX14510.1"/>
    <property type="molecule type" value="Genomic_DNA"/>
</dbReference>
<evidence type="ECO:0000256" key="7">
    <source>
        <dbReference type="SAM" id="MobiDB-lite"/>
    </source>
</evidence>
<comment type="similarity">
    <text evidence="3">Belongs to the CENP-O/MCM21 family.</text>
</comment>
<dbReference type="PANTHER" id="PTHR14582">
    <property type="entry name" value="INNER KINETOCHORE SUBUNIT MAL2"/>
    <property type="match status" value="1"/>
</dbReference>
<keyword evidence="9" id="KW-1185">Reference proteome</keyword>
<accession>A0A507BD58</accession>
<dbReference type="AlphaFoldDB" id="A0A507BD58"/>
<evidence type="ECO:0000313" key="8">
    <source>
        <dbReference type="EMBL" id="TPX14510.1"/>
    </source>
</evidence>
<dbReference type="PANTHER" id="PTHR14582:SF1">
    <property type="entry name" value="CENTROMERE PROTEIN O"/>
    <property type="match status" value="1"/>
</dbReference>
<dbReference type="RefSeq" id="XP_030996221.1">
    <property type="nucleotide sequence ID" value="XM_031139999.1"/>
</dbReference>
<evidence type="ECO:0008006" key="10">
    <source>
        <dbReference type="Google" id="ProtNLM"/>
    </source>
</evidence>
<feature type="region of interest" description="Disordered" evidence="7">
    <location>
        <begin position="225"/>
        <end position="248"/>
    </location>
</feature>
<dbReference type="Pfam" id="PF09496">
    <property type="entry name" value="CENP-O"/>
    <property type="match status" value="1"/>
</dbReference>
<evidence type="ECO:0000256" key="2">
    <source>
        <dbReference type="ARBA" id="ARBA00004584"/>
    </source>
</evidence>
<organism evidence="8 9">
    <name type="scientific">Thyridium curvatum</name>
    <dbReference type="NCBI Taxonomy" id="1093900"/>
    <lineage>
        <taxon>Eukaryota</taxon>
        <taxon>Fungi</taxon>
        <taxon>Dikarya</taxon>
        <taxon>Ascomycota</taxon>
        <taxon>Pezizomycotina</taxon>
        <taxon>Sordariomycetes</taxon>
        <taxon>Sordariomycetidae</taxon>
        <taxon>Thyridiales</taxon>
        <taxon>Thyridiaceae</taxon>
        <taxon>Thyridium</taxon>
    </lineage>
</organism>
<reference evidence="8 9" key="1">
    <citation type="submission" date="2019-06" db="EMBL/GenBank/DDBJ databases">
        <title>Draft genome sequence of the filamentous fungus Phialemoniopsis curvata isolated from diesel fuel.</title>
        <authorList>
            <person name="Varaljay V.A."/>
            <person name="Lyon W.J."/>
            <person name="Crouch A.L."/>
            <person name="Drake C.E."/>
            <person name="Hollomon J.M."/>
            <person name="Nadeau L.J."/>
            <person name="Nunn H.S."/>
            <person name="Stevenson B.S."/>
            <person name="Bojanowski C.L."/>
            <person name="Crookes-Goodson W.J."/>
        </authorList>
    </citation>
    <scope>NUCLEOTIDE SEQUENCE [LARGE SCALE GENOMIC DNA]</scope>
    <source>
        <strain evidence="8 9">D216</strain>
    </source>
</reference>
<evidence type="ECO:0000313" key="9">
    <source>
        <dbReference type="Proteomes" id="UP000319257"/>
    </source>
</evidence>
<evidence type="ECO:0000256" key="1">
    <source>
        <dbReference type="ARBA" id="ARBA00004123"/>
    </source>
</evidence>
<evidence type="ECO:0000256" key="6">
    <source>
        <dbReference type="ARBA" id="ARBA00023328"/>
    </source>
</evidence>
<comment type="caution">
    <text evidence="8">The sequence shown here is derived from an EMBL/GenBank/DDBJ whole genome shotgun (WGS) entry which is preliminary data.</text>
</comment>
<evidence type="ECO:0000256" key="5">
    <source>
        <dbReference type="ARBA" id="ARBA00023242"/>
    </source>
</evidence>
<dbReference type="GO" id="GO:0005634">
    <property type="term" value="C:nucleus"/>
    <property type="evidence" value="ECO:0007669"/>
    <property type="project" value="UniProtKB-SubCell"/>
</dbReference>
<keyword evidence="5" id="KW-0539">Nucleus</keyword>
<dbReference type="Proteomes" id="UP000319257">
    <property type="component" value="Unassembled WGS sequence"/>
</dbReference>
<dbReference type="OrthoDB" id="10050372at2759"/>
<sequence length="320" mass="34679">MSAADIDDEIETLKARAPAASLKRQLRVQASTLLSSPSTAQLLVSPQEASALPLPSTSDENTPLRGKLAAQAAHNQQCLYRACASVTSFVAQDPDPSAVDAGRVLGLRVEVMTRARFLRPYYVLLNRPWRAGPSASDFLRVHRHTIPPCVPLAGLAARHLPAPPARALSPVLGSSFEEGSGSSGAARGRHQDLAKFVRVLRRELVRYHNRAGVVADLRRAVGLDKKRREEEDREDTSGGAEAETETDKRVVDISAADAEVKHVKIEWADGRTGRLVIGDDGRVLNLVVIGENGRDRSVARELLGDPSHRLEDLAKRLGTV</sequence>
<evidence type="ECO:0000256" key="4">
    <source>
        <dbReference type="ARBA" id="ARBA00022454"/>
    </source>
</evidence>
<protein>
    <recommendedName>
        <fullName evidence="10">Cenp-O kinetochore centromere component</fullName>
    </recommendedName>
</protein>
<dbReference type="InParanoid" id="A0A507BD58"/>
<evidence type="ECO:0000256" key="3">
    <source>
        <dbReference type="ARBA" id="ARBA00007321"/>
    </source>
</evidence>
<dbReference type="STRING" id="1093900.A0A507BD58"/>
<comment type="subcellular location">
    <subcellularLocation>
        <location evidence="2">Chromosome</location>
        <location evidence="2">Centromere</location>
    </subcellularLocation>
    <subcellularLocation>
        <location evidence="1">Nucleus</location>
    </subcellularLocation>
</comment>
<dbReference type="GO" id="GO:0031511">
    <property type="term" value="C:Mis6-Sim4 complex"/>
    <property type="evidence" value="ECO:0007669"/>
    <property type="project" value="TreeGrafter"/>
</dbReference>